<keyword evidence="12" id="KW-0472">Membrane</keyword>
<dbReference type="Gene3D" id="1.10.630.10">
    <property type="entry name" value="Cytochrome P450"/>
    <property type="match status" value="1"/>
</dbReference>
<dbReference type="InterPro" id="IPR050364">
    <property type="entry name" value="Cytochrome_P450_fung"/>
</dbReference>
<evidence type="ECO:0000256" key="3">
    <source>
        <dbReference type="ARBA" id="ARBA00005179"/>
    </source>
</evidence>
<dbReference type="GO" id="GO:0005506">
    <property type="term" value="F:iron ion binding"/>
    <property type="evidence" value="ECO:0007669"/>
    <property type="project" value="InterPro"/>
</dbReference>
<dbReference type="PRINTS" id="PR00463">
    <property type="entry name" value="EP450I"/>
</dbReference>
<evidence type="ECO:0000256" key="2">
    <source>
        <dbReference type="ARBA" id="ARBA00004167"/>
    </source>
</evidence>
<dbReference type="PANTHER" id="PTHR46300:SF7">
    <property type="entry name" value="P450, PUTATIVE (EUROFUNG)-RELATED"/>
    <property type="match status" value="1"/>
</dbReference>
<evidence type="ECO:0000256" key="1">
    <source>
        <dbReference type="ARBA" id="ARBA00001971"/>
    </source>
</evidence>
<dbReference type="Pfam" id="PF00067">
    <property type="entry name" value="p450"/>
    <property type="match status" value="1"/>
</dbReference>
<dbReference type="SUPFAM" id="SSF48264">
    <property type="entry name" value="Cytochrome P450"/>
    <property type="match status" value="1"/>
</dbReference>
<proteinExistence type="inferred from homology"/>
<keyword evidence="11 14" id="KW-0503">Monooxygenase</keyword>
<protein>
    <recommendedName>
        <fullName evidence="17">Cytochrome P450</fullName>
    </recommendedName>
</protein>
<evidence type="ECO:0000313" key="16">
    <source>
        <dbReference type="Proteomes" id="UP000016930"/>
    </source>
</evidence>
<evidence type="ECO:0008006" key="17">
    <source>
        <dbReference type="Google" id="ProtNLM"/>
    </source>
</evidence>
<keyword evidence="5 13" id="KW-0349">Heme</keyword>
<keyword evidence="6" id="KW-0812">Transmembrane</keyword>
<comment type="subcellular location">
    <subcellularLocation>
        <location evidence="2">Membrane</location>
        <topology evidence="2">Single-pass membrane protein</topology>
    </subcellularLocation>
</comment>
<dbReference type="PRINTS" id="PR00385">
    <property type="entry name" value="P450"/>
</dbReference>
<evidence type="ECO:0000256" key="6">
    <source>
        <dbReference type="ARBA" id="ARBA00022692"/>
    </source>
</evidence>
<evidence type="ECO:0000256" key="4">
    <source>
        <dbReference type="ARBA" id="ARBA00010617"/>
    </source>
</evidence>
<keyword evidence="10 13" id="KW-0408">Iron</keyword>
<accession>M2R3E1</accession>
<evidence type="ECO:0000256" key="8">
    <source>
        <dbReference type="ARBA" id="ARBA00022989"/>
    </source>
</evidence>
<evidence type="ECO:0000313" key="15">
    <source>
        <dbReference type="EMBL" id="EMD39030.1"/>
    </source>
</evidence>
<organism evidence="15 16">
    <name type="scientific">Ceriporiopsis subvermispora (strain B)</name>
    <name type="common">White-rot fungus</name>
    <name type="synonym">Gelatoporia subvermispora</name>
    <dbReference type="NCBI Taxonomy" id="914234"/>
    <lineage>
        <taxon>Eukaryota</taxon>
        <taxon>Fungi</taxon>
        <taxon>Dikarya</taxon>
        <taxon>Basidiomycota</taxon>
        <taxon>Agaricomycotina</taxon>
        <taxon>Agaricomycetes</taxon>
        <taxon>Polyporales</taxon>
        <taxon>Gelatoporiaceae</taxon>
        <taxon>Gelatoporia</taxon>
    </lineage>
</organism>
<dbReference type="STRING" id="914234.M2R3E1"/>
<dbReference type="Proteomes" id="UP000016930">
    <property type="component" value="Unassembled WGS sequence"/>
</dbReference>
<evidence type="ECO:0000256" key="12">
    <source>
        <dbReference type="ARBA" id="ARBA00023136"/>
    </source>
</evidence>
<dbReference type="GO" id="GO:0016705">
    <property type="term" value="F:oxidoreductase activity, acting on paired donors, with incorporation or reduction of molecular oxygen"/>
    <property type="evidence" value="ECO:0007669"/>
    <property type="project" value="InterPro"/>
</dbReference>
<evidence type="ECO:0000256" key="7">
    <source>
        <dbReference type="ARBA" id="ARBA00022723"/>
    </source>
</evidence>
<evidence type="ECO:0000256" key="9">
    <source>
        <dbReference type="ARBA" id="ARBA00023002"/>
    </source>
</evidence>
<comment type="cofactor">
    <cofactor evidence="1 13">
        <name>heme</name>
        <dbReference type="ChEBI" id="CHEBI:30413"/>
    </cofactor>
</comment>
<dbReference type="GO" id="GO:0004497">
    <property type="term" value="F:monooxygenase activity"/>
    <property type="evidence" value="ECO:0007669"/>
    <property type="project" value="UniProtKB-KW"/>
</dbReference>
<comment type="similarity">
    <text evidence="4 14">Belongs to the cytochrome P450 family.</text>
</comment>
<dbReference type="GO" id="GO:0016020">
    <property type="term" value="C:membrane"/>
    <property type="evidence" value="ECO:0007669"/>
    <property type="project" value="UniProtKB-SubCell"/>
</dbReference>
<feature type="binding site" description="axial binding residue" evidence="13">
    <location>
        <position position="335"/>
    </location>
    <ligand>
        <name>heme</name>
        <dbReference type="ChEBI" id="CHEBI:30413"/>
    </ligand>
    <ligandPart>
        <name>Fe</name>
        <dbReference type="ChEBI" id="CHEBI:18248"/>
    </ligandPart>
</feature>
<gene>
    <name evidence="15" type="ORF">CERSUDRAFT_81801</name>
</gene>
<sequence>MLTLTGWDWGLGNMTYGPLWRRHRRLFHQYFNQHAVTAYKQDLEEASHKLLQRLLLQPEKFVYHLRYMLGAEFLSAVYGIHDAEEIDQYLAIAEKAIQGAEEALIPGSFLVDFLPTLKYVPAWMPGALFKRKAAEWKRNAMAMRNVPWQNVSAALDSHKPCIGASMLERISHLIGSEHAGEEEVAKNVAGTTYAAGSDTTYATLHIFFLAMVLYPDVQKRAQDEIAAVVGDDRLPNFSDYDKLMYLKAIWMECIRWQPAVPLGLAHKTLADDEYNGFRIPGRAIVMHNTWAILQDPKVYSEPKTFNPERFLRDGAWNLEVMDPAVIAFGAGRRICPGRYFAELSVFINAARILHTFDIMPALDAEGKQIKVEPDMTSGFVIHPKPFQCSIKPRSKAAESLIRGGNSDN</sequence>
<dbReference type="PROSITE" id="PS00086">
    <property type="entry name" value="CYTOCHROME_P450"/>
    <property type="match status" value="1"/>
</dbReference>
<dbReference type="HOGENOM" id="CLU_001570_2_0_1"/>
<evidence type="ECO:0000256" key="10">
    <source>
        <dbReference type="ARBA" id="ARBA00023004"/>
    </source>
</evidence>
<dbReference type="CDD" id="cd11065">
    <property type="entry name" value="CYP64-like"/>
    <property type="match status" value="1"/>
</dbReference>
<evidence type="ECO:0000256" key="13">
    <source>
        <dbReference type="PIRSR" id="PIRSR602401-1"/>
    </source>
</evidence>
<evidence type="ECO:0000256" key="14">
    <source>
        <dbReference type="RuleBase" id="RU000461"/>
    </source>
</evidence>
<dbReference type="InterPro" id="IPR001128">
    <property type="entry name" value="Cyt_P450"/>
</dbReference>
<dbReference type="InterPro" id="IPR002401">
    <property type="entry name" value="Cyt_P450_E_grp-I"/>
</dbReference>
<keyword evidence="7 13" id="KW-0479">Metal-binding</keyword>
<keyword evidence="8" id="KW-1133">Transmembrane helix</keyword>
<keyword evidence="16" id="KW-1185">Reference proteome</keyword>
<dbReference type="PANTHER" id="PTHR46300">
    <property type="entry name" value="P450, PUTATIVE (EUROFUNG)-RELATED-RELATED"/>
    <property type="match status" value="1"/>
</dbReference>
<dbReference type="GO" id="GO:0020037">
    <property type="term" value="F:heme binding"/>
    <property type="evidence" value="ECO:0007669"/>
    <property type="project" value="InterPro"/>
</dbReference>
<reference evidence="15 16" key="1">
    <citation type="journal article" date="2012" name="Proc. Natl. Acad. Sci. U.S.A.">
        <title>Comparative genomics of Ceriporiopsis subvermispora and Phanerochaete chrysosporium provide insight into selective ligninolysis.</title>
        <authorList>
            <person name="Fernandez-Fueyo E."/>
            <person name="Ruiz-Duenas F.J."/>
            <person name="Ferreira P."/>
            <person name="Floudas D."/>
            <person name="Hibbett D.S."/>
            <person name="Canessa P."/>
            <person name="Larrondo L.F."/>
            <person name="James T.Y."/>
            <person name="Seelenfreund D."/>
            <person name="Lobos S."/>
            <person name="Polanco R."/>
            <person name="Tello M."/>
            <person name="Honda Y."/>
            <person name="Watanabe T."/>
            <person name="Watanabe T."/>
            <person name="Ryu J.S."/>
            <person name="Kubicek C.P."/>
            <person name="Schmoll M."/>
            <person name="Gaskell J."/>
            <person name="Hammel K.E."/>
            <person name="St John F.J."/>
            <person name="Vanden Wymelenberg A."/>
            <person name="Sabat G."/>
            <person name="Splinter BonDurant S."/>
            <person name="Syed K."/>
            <person name="Yadav J.S."/>
            <person name="Doddapaneni H."/>
            <person name="Subramanian V."/>
            <person name="Lavin J.L."/>
            <person name="Oguiza J.A."/>
            <person name="Perez G."/>
            <person name="Pisabarro A.G."/>
            <person name="Ramirez L."/>
            <person name="Santoyo F."/>
            <person name="Master E."/>
            <person name="Coutinho P.M."/>
            <person name="Henrissat B."/>
            <person name="Lombard V."/>
            <person name="Magnuson J.K."/>
            <person name="Kuees U."/>
            <person name="Hori C."/>
            <person name="Igarashi K."/>
            <person name="Samejima M."/>
            <person name="Held B.W."/>
            <person name="Barry K.W."/>
            <person name="LaButti K.M."/>
            <person name="Lapidus A."/>
            <person name="Lindquist E.A."/>
            <person name="Lucas S.M."/>
            <person name="Riley R."/>
            <person name="Salamov A.A."/>
            <person name="Hoffmeister D."/>
            <person name="Schwenk D."/>
            <person name="Hadar Y."/>
            <person name="Yarden O."/>
            <person name="de Vries R.P."/>
            <person name="Wiebenga A."/>
            <person name="Stenlid J."/>
            <person name="Eastwood D."/>
            <person name="Grigoriev I.V."/>
            <person name="Berka R.M."/>
            <person name="Blanchette R.A."/>
            <person name="Kersten P."/>
            <person name="Martinez A.T."/>
            <person name="Vicuna R."/>
            <person name="Cullen D."/>
        </authorList>
    </citation>
    <scope>NUCLEOTIDE SEQUENCE [LARGE SCALE GENOMIC DNA]</scope>
    <source>
        <strain evidence="15 16">B</strain>
    </source>
</reference>
<dbReference type="AlphaFoldDB" id="M2R3E1"/>
<name>M2R3E1_CERS8</name>
<keyword evidence="9 14" id="KW-0560">Oxidoreductase</keyword>
<dbReference type="OrthoDB" id="2789670at2759"/>
<evidence type="ECO:0000256" key="11">
    <source>
        <dbReference type="ARBA" id="ARBA00023033"/>
    </source>
</evidence>
<evidence type="ECO:0000256" key="5">
    <source>
        <dbReference type="ARBA" id="ARBA00022617"/>
    </source>
</evidence>
<dbReference type="EMBL" id="KB445794">
    <property type="protein sequence ID" value="EMD39030.1"/>
    <property type="molecule type" value="Genomic_DNA"/>
</dbReference>
<comment type="pathway">
    <text evidence="3">Secondary metabolite biosynthesis.</text>
</comment>
<dbReference type="InterPro" id="IPR017972">
    <property type="entry name" value="Cyt_P450_CS"/>
</dbReference>
<dbReference type="InterPro" id="IPR036396">
    <property type="entry name" value="Cyt_P450_sf"/>
</dbReference>